<dbReference type="InterPro" id="IPR029479">
    <property type="entry name" value="Nitroreductase"/>
</dbReference>
<evidence type="ECO:0000313" key="2">
    <source>
        <dbReference type="EMBL" id="MBB4039852.1"/>
    </source>
</evidence>
<dbReference type="RefSeq" id="WP_027315555.1">
    <property type="nucleotide sequence ID" value="NZ_JACIDC010000004.1"/>
</dbReference>
<dbReference type="Gene3D" id="3.40.109.10">
    <property type="entry name" value="NADH Oxidase"/>
    <property type="match status" value="1"/>
</dbReference>
<dbReference type="SUPFAM" id="SSF55469">
    <property type="entry name" value="FMN-dependent nitroreductase-like"/>
    <property type="match status" value="1"/>
</dbReference>
<comment type="caution">
    <text evidence="2">The sequence shown here is derived from an EMBL/GenBank/DDBJ whole genome shotgun (WGS) entry which is preliminary data.</text>
</comment>
<dbReference type="GO" id="GO:0016491">
    <property type="term" value="F:oxidoreductase activity"/>
    <property type="evidence" value="ECO:0007669"/>
    <property type="project" value="InterPro"/>
</dbReference>
<accession>A0A7W6IE71</accession>
<sequence>MAGIPTDEPGPRTPPLAWQPYRPPVVATEHLTPPGAPPRRDFADVLGSRRSALAGSMGWDDIAALLWHAAGTKGHAPAGRAGLPVEWRASPSAGGLHPIHVVCINDGGDGLVRLYDPMEHAFHVLAVPHVDVSARNAAAVAEVVGVHRGCTLRFIADVSKVGAAYEHPASLVLRDAGCLLATLCLCAEWLGLAACPLGFLGNRMVAQLGYPPSRFSAVGGVQITRP</sequence>
<dbReference type="Proteomes" id="UP000519439">
    <property type="component" value="Unassembled WGS sequence"/>
</dbReference>
<dbReference type="AlphaFoldDB" id="A0A7W6IE71"/>
<proteinExistence type="predicted"/>
<reference evidence="2 3" key="1">
    <citation type="submission" date="2020-08" db="EMBL/GenBank/DDBJ databases">
        <title>Genomic Encyclopedia of Type Strains, Phase IV (KMG-IV): sequencing the most valuable type-strain genomes for metagenomic binning, comparative biology and taxonomic classification.</title>
        <authorList>
            <person name="Goeker M."/>
        </authorList>
    </citation>
    <scope>NUCLEOTIDE SEQUENCE [LARGE SCALE GENOMIC DNA]</scope>
    <source>
        <strain evidence="2 3">DSM 15743</strain>
    </source>
</reference>
<dbReference type="InterPro" id="IPR000415">
    <property type="entry name" value="Nitroreductase-like"/>
</dbReference>
<keyword evidence="3" id="KW-1185">Reference proteome</keyword>
<organism evidence="2 3">
    <name type="scientific">Microvirga flocculans</name>
    <dbReference type="NCBI Taxonomy" id="217168"/>
    <lineage>
        <taxon>Bacteria</taxon>
        <taxon>Pseudomonadati</taxon>
        <taxon>Pseudomonadota</taxon>
        <taxon>Alphaproteobacteria</taxon>
        <taxon>Hyphomicrobiales</taxon>
        <taxon>Methylobacteriaceae</taxon>
        <taxon>Microvirga</taxon>
    </lineage>
</organism>
<dbReference type="EMBL" id="JACIDC010000004">
    <property type="protein sequence ID" value="MBB4039852.1"/>
    <property type="molecule type" value="Genomic_DNA"/>
</dbReference>
<evidence type="ECO:0000259" key="1">
    <source>
        <dbReference type="Pfam" id="PF00881"/>
    </source>
</evidence>
<dbReference type="Pfam" id="PF00881">
    <property type="entry name" value="Nitroreductase"/>
    <property type="match status" value="1"/>
</dbReference>
<gene>
    <name evidence="2" type="ORF">GGR34_001499</name>
</gene>
<evidence type="ECO:0000313" key="3">
    <source>
        <dbReference type="Proteomes" id="UP000519439"/>
    </source>
</evidence>
<protein>
    <recommendedName>
        <fullName evidence="1">Nitroreductase domain-containing protein</fullName>
    </recommendedName>
</protein>
<name>A0A7W6IE71_9HYPH</name>
<feature type="domain" description="Nitroreductase" evidence="1">
    <location>
        <begin position="60"/>
        <end position="207"/>
    </location>
</feature>